<proteinExistence type="predicted"/>
<feature type="transmembrane region" description="Helical" evidence="1">
    <location>
        <begin position="238"/>
        <end position="258"/>
    </location>
</feature>
<feature type="transmembrane region" description="Helical" evidence="1">
    <location>
        <begin position="213"/>
        <end position="232"/>
    </location>
</feature>
<feature type="transmembrane region" description="Helical" evidence="1">
    <location>
        <begin position="51"/>
        <end position="70"/>
    </location>
</feature>
<dbReference type="InterPro" id="IPR010699">
    <property type="entry name" value="DUF1275"/>
</dbReference>
<name>A0A9W7EPS2_9STRA</name>
<evidence type="ECO:0000313" key="3">
    <source>
        <dbReference type="Proteomes" id="UP001165160"/>
    </source>
</evidence>
<comment type="caution">
    <text evidence="2">The sequence shown here is derived from an EMBL/GenBank/DDBJ whole genome shotgun (WGS) entry which is preliminary data.</text>
</comment>
<feature type="transmembrane region" description="Helical" evidence="1">
    <location>
        <begin position="96"/>
        <end position="116"/>
    </location>
</feature>
<evidence type="ECO:0000313" key="2">
    <source>
        <dbReference type="EMBL" id="GMH87033.1"/>
    </source>
</evidence>
<organism evidence="2 3">
    <name type="scientific">Triparma verrucosa</name>
    <dbReference type="NCBI Taxonomy" id="1606542"/>
    <lineage>
        <taxon>Eukaryota</taxon>
        <taxon>Sar</taxon>
        <taxon>Stramenopiles</taxon>
        <taxon>Ochrophyta</taxon>
        <taxon>Bolidophyceae</taxon>
        <taxon>Parmales</taxon>
        <taxon>Triparmaceae</taxon>
        <taxon>Triparma</taxon>
    </lineage>
</organism>
<evidence type="ECO:0008006" key="4">
    <source>
        <dbReference type="Google" id="ProtNLM"/>
    </source>
</evidence>
<reference evidence="3" key="1">
    <citation type="journal article" date="2023" name="Commun. Biol.">
        <title>Genome analysis of Parmales, the sister group of diatoms, reveals the evolutionary specialization of diatoms from phago-mixotrophs to photoautotrophs.</title>
        <authorList>
            <person name="Ban H."/>
            <person name="Sato S."/>
            <person name="Yoshikawa S."/>
            <person name="Yamada K."/>
            <person name="Nakamura Y."/>
            <person name="Ichinomiya M."/>
            <person name="Sato N."/>
            <person name="Blanc-Mathieu R."/>
            <person name="Endo H."/>
            <person name="Kuwata A."/>
            <person name="Ogata H."/>
        </authorList>
    </citation>
    <scope>NUCLEOTIDE SEQUENCE [LARGE SCALE GENOMIC DNA]</scope>
    <source>
        <strain evidence="3">NIES 3699</strain>
    </source>
</reference>
<sequence length="288" mass="31106">MWQSASALTTSNFPRKTSLNVATPVATPVSSLSLGTSSPVPVTPSPPSKRLVFGLSYLAGISDVTFLRLYSTFPTMMTGNTMKLTEAILSTRYSDAAFYITCITTYILGTVAFKLASKLESNAFADPNSFRTRYLSSTPRTLSLPILLSFICSTFFGQYIGSPSMYFLSFSFGIINAVSIESAGTITCMLTGHMHKLSNTAVEGKGFKQVEKRSVNVLSGFVAGVLSAALIIKWRPAALQKAVIRMLGVGYFVLLGLLDDGGRVDKGWFRRGEECIIDAEEAGCVVEE</sequence>
<keyword evidence="1" id="KW-1133">Transmembrane helix</keyword>
<feature type="transmembrane region" description="Helical" evidence="1">
    <location>
        <begin position="141"/>
        <end position="160"/>
    </location>
</feature>
<keyword evidence="3" id="KW-1185">Reference proteome</keyword>
<dbReference type="Pfam" id="PF06912">
    <property type="entry name" value="DUF1275"/>
    <property type="match status" value="1"/>
</dbReference>
<keyword evidence="1" id="KW-0472">Membrane</keyword>
<gene>
    <name evidence="2" type="ORF">TrVE_jg13492</name>
</gene>
<dbReference type="Proteomes" id="UP001165160">
    <property type="component" value="Unassembled WGS sequence"/>
</dbReference>
<feature type="transmembrane region" description="Helical" evidence="1">
    <location>
        <begin position="166"/>
        <end position="192"/>
    </location>
</feature>
<dbReference type="EMBL" id="BRXX01000067">
    <property type="protein sequence ID" value="GMH87033.1"/>
    <property type="molecule type" value="Genomic_DNA"/>
</dbReference>
<accession>A0A9W7EPS2</accession>
<keyword evidence="1" id="KW-0812">Transmembrane</keyword>
<dbReference type="AlphaFoldDB" id="A0A9W7EPS2"/>
<evidence type="ECO:0000256" key="1">
    <source>
        <dbReference type="SAM" id="Phobius"/>
    </source>
</evidence>
<protein>
    <recommendedName>
        <fullName evidence="4">DUF1275 domain-containing protein</fullName>
    </recommendedName>
</protein>